<reference evidence="3" key="1">
    <citation type="submission" date="2018-04" db="EMBL/GenBank/DDBJ databases">
        <title>Complete genome of Antarctic heterotrophic bacterium Hymenobacter nivis.</title>
        <authorList>
            <person name="Terashima M."/>
        </authorList>
    </citation>
    <scope>NUCLEOTIDE SEQUENCE [LARGE SCALE GENOMIC DNA]</scope>
    <source>
        <strain evidence="3">NBRC 111535</strain>
    </source>
</reference>
<evidence type="ECO:0000313" key="3">
    <source>
        <dbReference type="Proteomes" id="UP000245999"/>
    </source>
</evidence>
<gene>
    <name evidence="2" type="ORF">DDQ68_17245</name>
</gene>
<feature type="compositionally biased region" description="Basic and acidic residues" evidence="1">
    <location>
        <begin position="38"/>
        <end position="48"/>
    </location>
</feature>
<feature type="compositionally biased region" description="Basic and acidic residues" evidence="1">
    <location>
        <begin position="82"/>
        <end position="98"/>
    </location>
</feature>
<proteinExistence type="predicted"/>
<evidence type="ECO:0000313" key="2">
    <source>
        <dbReference type="EMBL" id="AWM34377.1"/>
    </source>
</evidence>
<feature type="compositionally biased region" description="Basic residues" evidence="1">
    <location>
        <begin position="99"/>
        <end position="119"/>
    </location>
</feature>
<dbReference type="KEGG" id="hnv:DDQ68_17245"/>
<accession>A0A2Z3GRN4</accession>
<dbReference type="AlphaFoldDB" id="A0A2Z3GRN4"/>
<evidence type="ECO:0000256" key="1">
    <source>
        <dbReference type="SAM" id="MobiDB-lite"/>
    </source>
</evidence>
<keyword evidence="3" id="KW-1185">Reference proteome</keyword>
<feature type="region of interest" description="Disordered" evidence="1">
    <location>
        <begin position="130"/>
        <end position="149"/>
    </location>
</feature>
<dbReference type="EMBL" id="CP029145">
    <property type="protein sequence ID" value="AWM34377.1"/>
    <property type="molecule type" value="Genomic_DNA"/>
</dbReference>
<dbReference type="RefSeq" id="WP_109657415.1">
    <property type="nucleotide sequence ID" value="NZ_CP029145.1"/>
</dbReference>
<dbReference type="Proteomes" id="UP000245999">
    <property type="component" value="Chromosome"/>
</dbReference>
<protein>
    <submittedName>
        <fullName evidence="2">Uncharacterized protein</fullName>
    </submittedName>
</protein>
<dbReference type="PROSITE" id="PS51257">
    <property type="entry name" value="PROKAR_LIPOPROTEIN"/>
    <property type="match status" value="1"/>
</dbReference>
<name>A0A2Z3GRN4_9BACT</name>
<sequence length="149" mass="16354">MPPVNRLIILLLLGALLGSCRLFHPYRLPTPPVSSEVKAQRKAAEHARKQSARAAGQHRKKKDATDDAPTASGAAPTATADAPKEPAKAGKLHFDKKTGLMKKPKLKRRIVHKKPHKPFRPLEAFKNLFHRKAKPNAKPHAASPKADPE</sequence>
<feature type="compositionally biased region" description="Low complexity" evidence="1">
    <location>
        <begin position="67"/>
        <end position="81"/>
    </location>
</feature>
<feature type="region of interest" description="Disordered" evidence="1">
    <location>
        <begin position="29"/>
        <end position="122"/>
    </location>
</feature>
<organism evidence="2 3">
    <name type="scientific">Hymenobacter nivis</name>
    <dbReference type="NCBI Taxonomy" id="1850093"/>
    <lineage>
        <taxon>Bacteria</taxon>
        <taxon>Pseudomonadati</taxon>
        <taxon>Bacteroidota</taxon>
        <taxon>Cytophagia</taxon>
        <taxon>Cytophagales</taxon>
        <taxon>Hymenobacteraceae</taxon>
        <taxon>Hymenobacter</taxon>
    </lineage>
</organism>